<dbReference type="OrthoDB" id="10579842at2759"/>
<feature type="transmembrane region" description="Helical" evidence="1">
    <location>
        <begin position="104"/>
        <end position="129"/>
    </location>
</feature>
<dbReference type="Gene3D" id="1.10.167.10">
    <property type="entry name" value="Regulator of G-protein Signalling 4, domain 2"/>
    <property type="match status" value="1"/>
</dbReference>
<dbReference type="KEGG" id="ngr:NAEGRDRAFT_64863"/>
<reference evidence="3 4" key="1">
    <citation type="journal article" date="2010" name="Cell">
        <title>The genome of Naegleria gruberi illuminates early eukaryotic versatility.</title>
        <authorList>
            <person name="Fritz-Laylin L.K."/>
            <person name="Prochnik S.E."/>
            <person name="Ginger M.L."/>
            <person name="Dacks J.B."/>
            <person name="Carpenter M.L."/>
            <person name="Field M.C."/>
            <person name="Kuo A."/>
            <person name="Paredez A."/>
            <person name="Chapman J."/>
            <person name="Pham J."/>
            <person name="Shu S."/>
            <person name="Neupane R."/>
            <person name="Cipriano M."/>
            <person name="Mancuso J."/>
            <person name="Tu H."/>
            <person name="Salamov A."/>
            <person name="Lindquist E."/>
            <person name="Shapiro H."/>
            <person name="Lucas S."/>
            <person name="Grigoriev I.V."/>
            <person name="Cande W.Z."/>
            <person name="Fulton C."/>
            <person name="Rokhsar D.S."/>
            <person name="Dawson S.C."/>
        </authorList>
    </citation>
    <scope>NUCLEOTIDE SEQUENCE [LARGE SCALE GENOMIC DNA]</scope>
    <source>
        <strain evidence="3 4">NEG-M</strain>
    </source>
</reference>
<keyword evidence="1" id="KW-0472">Membrane</keyword>
<dbReference type="Pfam" id="PF00615">
    <property type="entry name" value="RGS"/>
    <property type="match status" value="1"/>
</dbReference>
<dbReference type="OMA" id="EHNSTFA"/>
<organism evidence="4">
    <name type="scientific">Naegleria gruberi</name>
    <name type="common">Amoeba</name>
    <dbReference type="NCBI Taxonomy" id="5762"/>
    <lineage>
        <taxon>Eukaryota</taxon>
        <taxon>Discoba</taxon>
        <taxon>Heterolobosea</taxon>
        <taxon>Tetramitia</taxon>
        <taxon>Eutetramitia</taxon>
        <taxon>Vahlkampfiidae</taxon>
        <taxon>Naegleria</taxon>
    </lineage>
</organism>
<dbReference type="SUPFAM" id="SSF48097">
    <property type="entry name" value="Regulator of G-protein signaling, RGS"/>
    <property type="match status" value="1"/>
</dbReference>
<dbReference type="Proteomes" id="UP000006671">
    <property type="component" value="Unassembled WGS sequence"/>
</dbReference>
<evidence type="ECO:0000313" key="4">
    <source>
        <dbReference type="Proteomes" id="UP000006671"/>
    </source>
</evidence>
<dbReference type="RefSeq" id="XP_002680023.1">
    <property type="nucleotide sequence ID" value="XM_002679977.1"/>
</dbReference>
<feature type="transmembrane region" description="Helical" evidence="1">
    <location>
        <begin position="58"/>
        <end position="77"/>
    </location>
</feature>
<evidence type="ECO:0000259" key="2">
    <source>
        <dbReference type="SMART" id="SM00315"/>
    </source>
</evidence>
<feature type="transmembrane region" description="Helical" evidence="1">
    <location>
        <begin position="24"/>
        <end position="46"/>
    </location>
</feature>
<dbReference type="EMBL" id="GG738855">
    <property type="protein sequence ID" value="EFC47279.1"/>
    <property type="molecule type" value="Genomic_DNA"/>
</dbReference>
<keyword evidence="1" id="KW-1133">Transmembrane helix</keyword>
<evidence type="ECO:0000313" key="3">
    <source>
        <dbReference type="EMBL" id="EFC47279.1"/>
    </source>
</evidence>
<feature type="transmembrane region" description="Helical" evidence="1">
    <location>
        <begin position="166"/>
        <end position="188"/>
    </location>
</feature>
<feature type="transmembrane region" description="Helical" evidence="1">
    <location>
        <begin position="282"/>
        <end position="307"/>
    </location>
</feature>
<name>D2V7M9_NAEGR</name>
<dbReference type="GeneID" id="8860396"/>
<dbReference type="VEuPathDB" id="AmoebaDB:NAEGRDRAFT_64863"/>
<gene>
    <name evidence="3" type="ORF">NAEGRDRAFT_64863</name>
</gene>
<dbReference type="InterPro" id="IPR016137">
    <property type="entry name" value="RGS"/>
</dbReference>
<dbReference type="InParanoid" id="D2V7M9"/>
<evidence type="ECO:0000256" key="1">
    <source>
        <dbReference type="SAM" id="Phobius"/>
    </source>
</evidence>
<proteinExistence type="predicted"/>
<feature type="transmembrane region" description="Helical" evidence="1">
    <location>
        <begin position="200"/>
        <end position="228"/>
    </location>
</feature>
<feature type="transmembrane region" description="Helical" evidence="1">
    <location>
        <begin position="327"/>
        <end position="348"/>
    </location>
</feature>
<dbReference type="SMART" id="SM00315">
    <property type="entry name" value="RGS"/>
    <property type="match status" value="1"/>
</dbReference>
<protein>
    <submittedName>
        <fullName evidence="3">Predicted protein</fullName>
    </submittedName>
</protein>
<feature type="domain" description="RGS" evidence="2">
    <location>
        <begin position="373"/>
        <end position="507"/>
    </location>
</feature>
<accession>D2V7M9</accession>
<dbReference type="AlphaFoldDB" id="D2V7M9"/>
<dbReference type="InterPro" id="IPR036305">
    <property type="entry name" value="RGS_sf"/>
</dbReference>
<sequence length="523" mass="60949">MFSTFIEHNSTFAVKVKQQLSTLYYAQIAFGVFYFIISLIILILLFAFRKEQPISSRLATPFMGMIALLVESCLIYITQRGILVNQLKSSNNQMWESGDNDSNIIANIVTIFVNSLNLTAIFCYVIQVVRFELMKFMYKLIHKTKGNESKSDIVLKSIRISTSTSLFLLLTTLFMSFNLVYWTIWVVLRRINVIEPSTYTYIVSISYTVIIFFLSLVIATVLVFDFIITIKEKKEEKKNEPTDSTVKENLVKKSIKMKNSLSKVYDFFISLDEPLYFRVEMILYLICFVFLIVNQVIGLIGLPYRFIDEENYKTALQYDVISFIFEVLYVFTYILVFGGYALLILLIYKVKIWRKFSKNGKSKQDDGMLKNKELLLVIRNEESYESFEKFCEKEFSLENLYLHSILEKHSKIVNGETFEGLSTLLNQIFEGFIQSGATNEVNIPNSCRTKIVNLHKKYGFEKKDSDLKNVDLEEVRQAFFSLVQQVFVNLGDTFSRYSLTTEWKVFKKAIELKEHITEKANLY</sequence>
<keyword evidence="4" id="KW-1185">Reference proteome</keyword>
<keyword evidence="1" id="KW-0812">Transmembrane</keyword>
<dbReference type="InterPro" id="IPR044926">
    <property type="entry name" value="RGS_subdomain_2"/>
</dbReference>